<comment type="caution">
    <text evidence="1">The sequence shown here is derived from an EMBL/GenBank/DDBJ whole genome shotgun (WGS) entry which is preliminary data.</text>
</comment>
<evidence type="ECO:0000313" key="1">
    <source>
        <dbReference type="EMBL" id="KAL3530179.1"/>
    </source>
</evidence>
<evidence type="ECO:0000313" key="2">
    <source>
        <dbReference type="Proteomes" id="UP001630127"/>
    </source>
</evidence>
<protein>
    <submittedName>
        <fullName evidence="1">Uncharacterized protein</fullName>
    </submittedName>
</protein>
<keyword evidence="2" id="KW-1185">Reference proteome</keyword>
<accession>A0ABD3AG84</accession>
<name>A0ABD3AG84_9GENT</name>
<sequence length="88" mass="10225">MKVTVQVAEQHAVLERYIAELLRSNPDSIELLKTDDHEIDRFQRMYITFEPVQLPTQTQKEHQLGTLEGPIEFQLDQTANLEVIRCSS</sequence>
<dbReference type="Proteomes" id="UP001630127">
    <property type="component" value="Unassembled WGS sequence"/>
</dbReference>
<dbReference type="AlphaFoldDB" id="A0ABD3AG84"/>
<proteinExistence type="predicted"/>
<organism evidence="1 2">
    <name type="scientific">Cinchona calisaya</name>
    <dbReference type="NCBI Taxonomy" id="153742"/>
    <lineage>
        <taxon>Eukaryota</taxon>
        <taxon>Viridiplantae</taxon>
        <taxon>Streptophyta</taxon>
        <taxon>Embryophyta</taxon>
        <taxon>Tracheophyta</taxon>
        <taxon>Spermatophyta</taxon>
        <taxon>Magnoliopsida</taxon>
        <taxon>eudicotyledons</taxon>
        <taxon>Gunneridae</taxon>
        <taxon>Pentapetalae</taxon>
        <taxon>asterids</taxon>
        <taxon>lamiids</taxon>
        <taxon>Gentianales</taxon>
        <taxon>Rubiaceae</taxon>
        <taxon>Cinchonoideae</taxon>
        <taxon>Cinchoneae</taxon>
        <taxon>Cinchona</taxon>
    </lineage>
</organism>
<dbReference type="EMBL" id="JBJUIK010000004">
    <property type="protein sequence ID" value="KAL3530179.1"/>
    <property type="molecule type" value="Genomic_DNA"/>
</dbReference>
<gene>
    <name evidence="1" type="ORF">ACH5RR_009501</name>
</gene>
<reference evidence="1 2" key="1">
    <citation type="submission" date="2024-11" db="EMBL/GenBank/DDBJ databases">
        <title>A near-complete genome assembly of Cinchona calisaya.</title>
        <authorList>
            <person name="Lian D.C."/>
            <person name="Zhao X.W."/>
            <person name="Wei L."/>
        </authorList>
    </citation>
    <scope>NUCLEOTIDE SEQUENCE [LARGE SCALE GENOMIC DNA]</scope>
    <source>
        <tissue evidence="1">Nenye</tissue>
    </source>
</reference>